<evidence type="ECO:0000313" key="6">
    <source>
        <dbReference type="Proteomes" id="UP001056132"/>
    </source>
</evidence>
<sequence length="135" mass="14660">MLTRPHLRLLVAGTLALSGLIGSIAASHAQVAFWHTARAEQSARVNRVAGGWEMASVRAESRDHVRAQIERMEQRARNDDRLSGRPPGAAGRDDDRPVRQTSDRSSMNATPGRGNDMRPAGMGPGWQARGRDGGR</sequence>
<feature type="compositionally biased region" description="Basic and acidic residues" evidence="1">
    <location>
        <begin position="91"/>
        <end position="102"/>
    </location>
</feature>
<evidence type="ECO:0000313" key="3">
    <source>
        <dbReference type="EMBL" id="TSP13173.1"/>
    </source>
</evidence>
<feature type="signal peptide" evidence="2">
    <location>
        <begin position="1"/>
        <end position="29"/>
    </location>
</feature>
<feature type="region of interest" description="Disordered" evidence="1">
    <location>
        <begin position="71"/>
        <end position="135"/>
    </location>
</feature>
<dbReference type="EMBL" id="VCIZ01000004">
    <property type="protein sequence ID" value="TSP13173.1"/>
    <property type="molecule type" value="Genomic_DNA"/>
</dbReference>
<dbReference type="EMBL" id="CP097330">
    <property type="protein sequence ID" value="URF04959.1"/>
    <property type="molecule type" value="Genomic_DNA"/>
</dbReference>
<gene>
    <name evidence="3" type="ORF">FGG12_09765</name>
    <name evidence="4" type="ORF">M5D45_03710</name>
</gene>
<proteinExistence type="predicted"/>
<accession>A0AAE9I0N3</accession>
<protein>
    <recommendedName>
        <fullName evidence="7">DUF4148 domain-containing protein</fullName>
    </recommendedName>
</protein>
<reference evidence="4" key="2">
    <citation type="journal article" date="2022" name="Microbiol. Resour. Announc.">
        <title>Genome Sequence of Cupriavidus campinensis Strain G5, a Member of a Bacterial Consortium Capable of Polyethylene Degradation.</title>
        <authorList>
            <person name="Schneider B."/>
            <person name="Pfeiffer F."/>
            <person name="Dyall-Smith M."/>
            <person name="Kunte H.J."/>
        </authorList>
    </citation>
    <scope>NUCLEOTIDE SEQUENCE</scope>
    <source>
        <strain evidence="4">G5</strain>
    </source>
</reference>
<evidence type="ECO:0000256" key="2">
    <source>
        <dbReference type="SAM" id="SignalP"/>
    </source>
</evidence>
<feature type="compositionally biased region" description="Basic and acidic residues" evidence="1">
    <location>
        <begin position="71"/>
        <end position="83"/>
    </location>
</feature>
<keyword evidence="5" id="KW-1185">Reference proteome</keyword>
<dbReference type="RefSeq" id="WP_144197458.1">
    <property type="nucleotide sequence ID" value="NZ_CAJPVH010000003.1"/>
</dbReference>
<reference evidence="4" key="3">
    <citation type="submission" date="2022-05" db="EMBL/GenBank/DDBJ databases">
        <authorList>
            <person name="Kunte H.-J."/>
        </authorList>
    </citation>
    <scope>NUCLEOTIDE SEQUENCE</scope>
    <source>
        <strain evidence="4">G5</strain>
    </source>
</reference>
<evidence type="ECO:0000256" key="1">
    <source>
        <dbReference type="SAM" id="MobiDB-lite"/>
    </source>
</evidence>
<evidence type="ECO:0000313" key="4">
    <source>
        <dbReference type="EMBL" id="URF04959.1"/>
    </source>
</evidence>
<dbReference type="KEGG" id="ccam:M5D45_03710"/>
<evidence type="ECO:0008006" key="7">
    <source>
        <dbReference type="Google" id="ProtNLM"/>
    </source>
</evidence>
<dbReference type="AlphaFoldDB" id="A0AAE9I0N3"/>
<feature type="chain" id="PRO_5042095005" description="DUF4148 domain-containing protein" evidence="2">
    <location>
        <begin position="30"/>
        <end position="135"/>
    </location>
</feature>
<name>A0AAE9I0N3_9BURK</name>
<evidence type="ECO:0000313" key="5">
    <source>
        <dbReference type="Proteomes" id="UP000318943"/>
    </source>
</evidence>
<keyword evidence="2" id="KW-0732">Signal</keyword>
<dbReference type="Proteomes" id="UP000318943">
    <property type="component" value="Unassembled WGS sequence"/>
</dbReference>
<dbReference type="Proteomes" id="UP001056132">
    <property type="component" value="Chromosome 1"/>
</dbReference>
<reference evidence="3 5" key="1">
    <citation type="submission" date="2019-05" db="EMBL/GenBank/DDBJ databases">
        <title>Whole genome sequence analysis of Cupriavidus campinensis S14E4C strain.</title>
        <authorList>
            <person name="Abbaszade G."/>
            <person name="Szabo A."/>
            <person name="Toumi M."/>
            <person name="Toth E."/>
        </authorList>
    </citation>
    <scope>NUCLEOTIDE SEQUENCE [LARGE SCALE GENOMIC DNA]</scope>
    <source>
        <strain evidence="3 5">S14E4C</strain>
    </source>
</reference>
<organism evidence="4 6">
    <name type="scientific">Cupriavidus campinensis</name>
    <dbReference type="NCBI Taxonomy" id="151783"/>
    <lineage>
        <taxon>Bacteria</taxon>
        <taxon>Pseudomonadati</taxon>
        <taxon>Pseudomonadota</taxon>
        <taxon>Betaproteobacteria</taxon>
        <taxon>Burkholderiales</taxon>
        <taxon>Burkholderiaceae</taxon>
        <taxon>Cupriavidus</taxon>
    </lineage>
</organism>